<dbReference type="GO" id="GO:0016491">
    <property type="term" value="F:oxidoreductase activity"/>
    <property type="evidence" value="ECO:0007669"/>
    <property type="project" value="InterPro"/>
</dbReference>
<reference evidence="4" key="1">
    <citation type="submission" date="2015-02" db="EMBL/GenBank/DDBJ databases">
        <title>Characterization of two novel Thaumarchaeota isolated from the Northern Adriatic Sea.</title>
        <authorList>
            <person name="Bayer B."/>
            <person name="Vojvoda J."/>
            <person name="Offre P."/>
            <person name="Srivastava A."/>
            <person name="Elisabeth N."/>
            <person name="Garcia J.A.L."/>
            <person name="Schleper C."/>
            <person name="Herndl G.J."/>
        </authorList>
    </citation>
    <scope>NUCLEOTIDE SEQUENCE [LARGE SCALE GENOMIC DNA]</scope>
    <source>
        <strain evidence="4">D3C</strain>
    </source>
</reference>
<dbReference type="Gene3D" id="3.40.50.360">
    <property type="match status" value="1"/>
</dbReference>
<keyword evidence="4" id="KW-1185">Reference proteome</keyword>
<evidence type="ECO:0000256" key="1">
    <source>
        <dbReference type="ARBA" id="ARBA00038292"/>
    </source>
</evidence>
<dbReference type="GO" id="GO:0010181">
    <property type="term" value="F:FMN binding"/>
    <property type="evidence" value="ECO:0007669"/>
    <property type="project" value="TreeGrafter"/>
</dbReference>
<proteinExistence type="inferred from homology"/>
<protein>
    <submittedName>
        <fullName evidence="3">NADPH-dependent FMN reductase</fullName>
    </submittedName>
</protein>
<accession>A0A0C5BZ57</accession>
<name>A0A0C5BZ57_9ARCH</name>
<evidence type="ECO:0000313" key="3">
    <source>
        <dbReference type="EMBL" id="AJM92285.1"/>
    </source>
</evidence>
<dbReference type="KEGG" id="nid:NPIRD3C_1073"/>
<comment type="similarity">
    <text evidence="1">Belongs to the SsuE family. Isf subfamily.</text>
</comment>
<dbReference type="InterPro" id="IPR005025">
    <property type="entry name" value="FMN_Rdtase-like_dom"/>
</dbReference>
<dbReference type="RefSeq" id="WP_148703158.1">
    <property type="nucleotide sequence ID" value="NZ_CP010868.1"/>
</dbReference>
<dbReference type="AlphaFoldDB" id="A0A0C5BZ57"/>
<dbReference type="PANTHER" id="PTHR30543:SF21">
    <property type="entry name" value="NAD(P)H-DEPENDENT FMN REDUCTASE LOT6"/>
    <property type="match status" value="1"/>
</dbReference>
<reference evidence="3 4" key="2">
    <citation type="journal article" date="2016" name="ISME J.">
        <title>Physiological and genomic characterization of two novel marine thaumarchaeal strains indicates niche differentiation.</title>
        <authorList>
            <person name="Bayer B."/>
            <person name="Vojvoda J."/>
            <person name="Offre P."/>
            <person name="Alves R.J."/>
            <person name="Elisabeth N.H."/>
            <person name="Garcia J.A."/>
            <person name="Volland J.M."/>
            <person name="Srivastava A."/>
            <person name="Schleper C."/>
            <person name="Herndl G.J."/>
        </authorList>
    </citation>
    <scope>NUCLEOTIDE SEQUENCE [LARGE SCALE GENOMIC DNA]</scope>
    <source>
        <strain evidence="3 4">D3C</strain>
    </source>
</reference>
<dbReference type="Pfam" id="PF03358">
    <property type="entry name" value="FMN_red"/>
    <property type="match status" value="1"/>
</dbReference>
<evidence type="ECO:0000313" key="4">
    <source>
        <dbReference type="Proteomes" id="UP000032027"/>
    </source>
</evidence>
<dbReference type="STRING" id="1582439.NPIRD3C_1073"/>
<feature type="domain" description="NADPH-dependent FMN reductase-like" evidence="2">
    <location>
        <begin position="1"/>
        <end position="146"/>
    </location>
</feature>
<dbReference type="InterPro" id="IPR050712">
    <property type="entry name" value="NAD(P)H-dep_reductase"/>
</dbReference>
<dbReference type="PATRIC" id="fig|1582439.9.peg.1104"/>
<dbReference type="EMBL" id="CP010868">
    <property type="protein sequence ID" value="AJM92285.1"/>
    <property type="molecule type" value="Genomic_DNA"/>
</dbReference>
<dbReference type="GeneID" id="41600224"/>
<dbReference type="HOGENOM" id="CLU_055322_2_2_2"/>
<organism evidence="3 4">
    <name type="scientific">Nitrosopumilus piranensis</name>
    <dbReference type="NCBI Taxonomy" id="1582439"/>
    <lineage>
        <taxon>Archaea</taxon>
        <taxon>Nitrososphaerota</taxon>
        <taxon>Nitrososphaeria</taxon>
        <taxon>Nitrosopumilales</taxon>
        <taxon>Nitrosopumilaceae</taxon>
        <taxon>Nitrosopumilus</taxon>
    </lineage>
</organism>
<dbReference type="OrthoDB" id="9059at2157"/>
<gene>
    <name evidence="3" type="ORF">NPIRD3C_1073</name>
</gene>
<reference evidence="3 4" key="3">
    <citation type="journal article" date="2019" name="Int. J. Syst. Evol. Microbiol.">
        <title>Nitrosopumilus adriaticus sp. nov. and Nitrosopumilus piranensis sp. nov., two ammonia-oxidizing archaea from the Adriatic Sea and members of the class Nitrososphaeria.</title>
        <authorList>
            <person name="Bayer B."/>
            <person name="Vojvoda J."/>
            <person name="Reinthaler T."/>
            <person name="Reyes C."/>
            <person name="Pinto M."/>
            <person name="Herndl G.J."/>
        </authorList>
    </citation>
    <scope>NUCLEOTIDE SEQUENCE [LARGE SCALE GENOMIC DNA]</scope>
    <source>
        <strain evidence="3 4">D3C</strain>
    </source>
</reference>
<dbReference type="InterPro" id="IPR029039">
    <property type="entry name" value="Flavoprotein-like_sf"/>
</dbReference>
<dbReference type="GO" id="GO:0005829">
    <property type="term" value="C:cytosol"/>
    <property type="evidence" value="ECO:0007669"/>
    <property type="project" value="TreeGrafter"/>
</dbReference>
<dbReference type="PANTHER" id="PTHR30543">
    <property type="entry name" value="CHROMATE REDUCTASE"/>
    <property type="match status" value="1"/>
</dbReference>
<dbReference type="SUPFAM" id="SSF52218">
    <property type="entry name" value="Flavoproteins"/>
    <property type="match status" value="1"/>
</dbReference>
<evidence type="ECO:0000259" key="2">
    <source>
        <dbReference type="Pfam" id="PF03358"/>
    </source>
</evidence>
<sequence>MNIAIILGSVRSDRNGKRVSQYIIEKIKDRGHTVSLVDPMQLDLPILDRMYKEMKNPEPKFQKLQNMIISADGYVPITPEYNHTTSAALKNTLDYCLEEYFFKPSAIVSYSVGAFGGINAAQHLRQIFAELGSPSIPSSLQISKVHEAIDESGNLLHQEYEKRIERFLDEFEWYLTAFKNQREKGTPY</sequence>
<dbReference type="Proteomes" id="UP000032027">
    <property type="component" value="Chromosome"/>
</dbReference>